<keyword evidence="2" id="KW-0863">Zinc-finger</keyword>
<evidence type="ECO:0000256" key="3">
    <source>
        <dbReference type="ARBA" id="ARBA00022833"/>
    </source>
</evidence>
<comment type="caution">
    <text evidence="7">The sequence shown here is derived from an EMBL/GenBank/DDBJ whole genome shotgun (WGS) entry which is preliminary data.</text>
</comment>
<feature type="domain" description="CHHC U11-48K-type" evidence="6">
    <location>
        <begin position="36"/>
        <end position="63"/>
    </location>
</feature>
<dbReference type="InterPro" id="IPR022776">
    <property type="entry name" value="TRM13/UPF0224_CHHC_Znf_dom"/>
</dbReference>
<dbReference type="SUPFAM" id="SSF57667">
    <property type="entry name" value="beta-beta-alpha zinc fingers"/>
    <property type="match status" value="1"/>
</dbReference>
<evidence type="ECO:0000313" key="7">
    <source>
        <dbReference type="EMBL" id="KAG6464436.1"/>
    </source>
</evidence>
<reference evidence="7" key="2">
    <citation type="submission" date="2020-12" db="EMBL/GenBank/DDBJ databases">
        <authorList>
            <person name="Kanost M."/>
        </authorList>
    </citation>
    <scope>NUCLEOTIDE SEQUENCE</scope>
</reference>
<evidence type="ECO:0000259" key="6">
    <source>
        <dbReference type="PROSITE" id="PS51800"/>
    </source>
</evidence>
<dbReference type="Pfam" id="PF05253">
    <property type="entry name" value="zf-U11-48K"/>
    <property type="match status" value="2"/>
</dbReference>
<name>A0A922D063_MANSE</name>
<evidence type="ECO:0000313" key="8">
    <source>
        <dbReference type="Proteomes" id="UP000791440"/>
    </source>
</evidence>
<dbReference type="GO" id="GO:0008270">
    <property type="term" value="F:zinc ion binding"/>
    <property type="evidence" value="ECO:0007669"/>
    <property type="project" value="UniProtKB-KW"/>
</dbReference>
<feature type="chain" id="PRO_5036975053" description="CHHC U11-48K-type domain-containing protein" evidence="5">
    <location>
        <begin position="30"/>
        <end position="175"/>
    </location>
</feature>
<sequence>MRHVVCVWKICCLSLLFFVLYSGLCSTMANPKPNQLMTCPYQMAHQVEHYRMHIHLQKCRKQHPNCKKVSCPFDATHVINDVELDFHVTVCPKRIMLDSQIYITDDDYRPAVELSAPPVIQSEENWDDEVTTTYIPDPSKKGPHIITKIRGATRSERRKARMEGIKTYRPAASEE</sequence>
<dbReference type="InterPro" id="IPR036236">
    <property type="entry name" value="Znf_C2H2_sf"/>
</dbReference>
<feature type="domain" description="CHHC U11-48K-type" evidence="6">
    <location>
        <begin position="68"/>
        <end position="95"/>
    </location>
</feature>
<protein>
    <recommendedName>
        <fullName evidence="6">CHHC U11-48K-type domain-containing protein</fullName>
    </recommendedName>
</protein>
<evidence type="ECO:0000256" key="4">
    <source>
        <dbReference type="SAM" id="MobiDB-lite"/>
    </source>
</evidence>
<feature type="signal peptide" evidence="5">
    <location>
        <begin position="1"/>
        <end position="29"/>
    </location>
</feature>
<keyword evidence="3" id="KW-0862">Zinc</keyword>
<feature type="region of interest" description="Disordered" evidence="4">
    <location>
        <begin position="152"/>
        <end position="175"/>
    </location>
</feature>
<proteinExistence type="predicted"/>
<dbReference type="AlphaFoldDB" id="A0A922D063"/>
<evidence type="ECO:0000256" key="1">
    <source>
        <dbReference type="ARBA" id="ARBA00022723"/>
    </source>
</evidence>
<keyword evidence="8" id="KW-1185">Reference proteome</keyword>
<dbReference type="PROSITE" id="PS51800">
    <property type="entry name" value="ZF_CHHC_U11_48K"/>
    <property type="match status" value="2"/>
</dbReference>
<organism evidence="7 8">
    <name type="scientific">Manduca sexta</name>
    <name type="common">Tobacco hawkmoth</name>
    <name type="synonym">Tobacco hornworm</name>
    <dbReference type="NCBI Taxonomy" id="7130"/>
    <lineage>
        <taxon>Eukaryota</taxon>
        <taxon>Metazoa</taxon>
        <taxon>Ecdysozoa</taxon>
        <taxon>Arthropoda</taxon>
        <taxon>Hexapoda</taxon>
        <taxon>Insecta</taxon>
        <taxon>Pterygota</taxon>
        <taxon>Neoptera</taxon>
        <taxon>Endopterygota</taxon>
        <taxon>Lepidoptera</taxon>
        <taxon>Glossata</taxon>
        <taxon>Ditrysia</taxon>
        <taxon>Bombycoidea</taxon>
        <taxon>Sphingidae</taxon>
        <taxon>Sphinginae</taxon>
        <taxon>Sphingini</taxon>
        <taxon>Manduca</taxon>
    </lineage>
</organism>
<reference evidence="7" key="1">
    <citation type="journal article" date="2016" name="Insect Biochem. Mol. Biol.">
        <title>Multifaceted biological insights from a draft genome sequence of the tobacco hornworm moth, Manduca sexta.</title>
        <authorList>
            <person name="Kanost M.R."/>
            <person name="Arrese E.L."/>
            <person name="Cao X."/>
            <person name="Chen Y.R."/>
            <person name="Chellapilla S."/>
            <person name="Goldsmith M.R."/>
            <person name="Grosse-Wilde E."/>
            <person name="Heckel D.G."/>
            <person name="Herndon N."/>
            <person name="Jiang H."/>
            <person name="Papanicolaou A."/>
            <person name="Qu J."/>
            <person name="Soulages J.L."/>
            <person name="Vogel H."/>
            <person name="Walters J."/>
            <person name="Waterhouse R.M."/>
            <person name="Ahn S.J."/>
            <person name="Almeida F.C."/>
            <person name="An C."/>
            <person name="Aqrawi P."/>
            <person name="Bretschneider A."/>
            <person name="Bryant W.B."/>
            <person name="Bucks S."/>
            <person name="Chao H."/>
            <person name="Chevignon G."/>
            <person name="Christen J.M."/>
            <person name="Clarke D.F."/>
            <person name="Dittmer N.T."/>
            <person name="Ferguson L.C.F."/>
            <person name="Garavelou S."/>
            <person name="Gordon K.H.J."/>
            <person name="Gunaratna R.T."/>
            <person name="Han Y."/>
            <person name="Hauser F."/>
            <person name="He Y."/>
            <person name="Heidel-Fischer H."/>
            <person name="Hirsh A."/>
            <person name="Hu Y."/>
            <person name="Jiang H."/>
            <person name="Kalra D."/>
            <person name="Klinner C."/>
            <person name="Konig C."/>
            <person name="Kovar C."/>
            <person name="Kroll A.R."/>
            <person name="Kuwar S.S."/>
            <person name="Lee S.L."/>
            <person name="Lehman R."/>
            <person name="Li K."/>
            <person name="Li Z."/>
            <person name="Liang H."/>
            <person name="Lovelace S."/>
            <person name="Lu Z."/>
            <person name="Mansfield J.H."/>
            <person name="McCulloch K.J."/>
            <person name="Mathew T."/>
            <person name="Morton B."/>
            <person name="Muzny D.M."/>
            <person name="Neunemann D."/>
            <person name="Ongeri F."/>
            <person name="Pauchet Y."/>
            <person name="Pu L.L."/>
            <person name="Pyrousis I."/>
            <person name="Rao X.J."/>
            <person name="Redding A."/>
            <person name="Roesel C."/>
            <person name="Sanchez-Gracia A."/>
            <person name="Schaack S."/>
            <person name="Shukla A."/>
            <person name="Tetreau G."/>
            <person name="Wang Y."/>
            <person name="Xiong G.H."/>
            <person name="Traut W."/>
            <person name="Walsh T.K."/>
            <person name="Worley K.C."/>
            <person name="Wu D."/>
            <person name="Wu W."/>
            <person name="Wu Y.Q."/>
            <person name="Zhang X."/>
            <person name="Zou Z."/>
            <person name="Zucker H."/>
            <person name="Briscoe A.D."/>
            <person name="Burmester T."/>
            <person name="Clem R.J."/>
            <person name="Feyereisen R."/>
            <person name="Grimmelikhuijzen C.J.P."/>
            <person name="Hamodrakas S.J."/>
            <person name="Hansson B.S."/>
            <person name="Huguet E."/>
            <person name="Jermiin L.S."/>
            <person name="Lan Q."/>
            <person name="Lehman H.K."/>
            <person name="Lorenzen M."/>
            <person name="Merzendorfer H."/>
            <person name="Michalopoulos I."/>
            <person name="Morton D.B."/>
            <person name="Muthukrishnan S."/>
            <person name="Oakeshott J.G."/>
            <person name="Palmer W."/>
            <person name="Park Y."/>
            <person name="Passarelli A.L."/>
            <person name="Rozas J."/>
            <person name="Schwartz L.M."/>
            <person name="Smith W."/>
            <person name="Southgate A."/>
            <person name="Vilcinskas A."/>
            <person name="Vogt R."/>
            <person name="Wang P."/>
            <person name="Werren J."/>
            <person name="Yu X.Q."/>
            <person name="Zhou J.J."/>
            <person name="Brown S.J."/>
            <person name="Scherer S.E."/>
            <person name="Richards S."/>
            <person name="Blissard G.W."/>
        </authorList>
    </citation>
    <scope>NUCLEOTIDE SEQUENCE</scope>
</reference>
<keyword evidence="1" id="KW-0479">Metal-binding</keyword>
<accession>A0A922D063</accession>
<keyword evidence="5" id="KW-0732">Signal</keyword>
<evidence type="ECO:0000256" key="5">
    <source>
        <dbReference type="SAM" id="SignalP"/>
    </source>
</evidence>
<gene>
    <name evidence="7" type="ORF">O3G_MSEX014507</name>
</gene>
<dbReference type="EMBL" id="JH669165">
    <property type="protein sequence ID" value="KAG6464436.1"/>
    <property type="molecule type" value="Genomic_DNA"/>
</dbReference>
<evidence type="ECO:0000256" key="2">
    <source>
        <dbReference type="ARBA" id="ARBA00022771"/>
    </source>
</evidence>
<dbReference type="Proteomes" id="UP000791440">
    <property type="component" value="Unassembled WGS sequence"/>
</dbReference>